<dbReference type="InterPro" id="IPR001940">
    <property type="entry name" value="Peptidase_S1C"/>
</dbReference>
<dbReference type="Pfam" id="PF13180">
    <property type="entry name" value="PDZ_2"/>
    <property type="match status" value="1"/>
</dbReference>
<feature type="compositionally biased region" description="Pro residues" evidence="3">
    <location>
        <begin position="10"/>
        <end position="19"/>
    </location>
</feature>
<comment type="caution">
    <text evidence="5">The sequence shown here is derived from an EMBL/GenBank/DDBJ whole genome shotgun (WGS) entry which is preliminary data.</text>
</comment>
<dbReference type="PANTHER" id="PTHR43343">
    <property type="entry name" value="PEPTIDASE S12"/>
    <property type="match status" value="1"/>
</dbReference>
<gene>
    <name evidence="5" type="ORF">N866_02220</name>
</gene>
<dbReference type="GO" id="GO:0006508">
    <property type="term" value="P:proteolysis"/>
    <property type="evidence" value="ECO:0007669"/>
    <property type="project" value="UniProtKB-KW"/>
</dbReference>
<proteinExistence type="predicted"/>
<dbReference type="InterPro" id="IPR051201">
    <property type="entry name" value="Chloro_Bact_Ser_Proteases"/>
</dbReference>
<name>A0A021VQ26_9CELL</name>
<keyword evidence="2" id="KW-0378">Hydrolase</keyword>
<dbReference type="PANTHER" id="PTHR43343:SF3">
    <property type="entry name" value="PROTEASE DO-LIKE 8, CHLOROPLASTIC"/>
    <property type="match status" value="1"/>
</dbReference>
<keyword evidence="6" id="KW-1185">Reference proteome</keyword>
<sequence>MTTPWQHPGHPAPQQPHQPPHQAAPYPEPLRQHTGEHTDRHTQHHAQHHAQQQPLPHYARYAQPAQQTPYAPAAARPTSRLPWVPLVGTATAAAVAASLLTAGATGAFDAEPASTRPAAEAEASSQAVPALLEGEQPDWRAVAEEVRASVVAIQVRTADGGGQGSGVVLDDEGRILTNHHVVGAAVEGGLQVGLADGRLFEARLVGTDPTRDLAVVQLVDPPSDLEPAELGDSDAVAVGEPVMAVGNPLGLDSTVTTGIVSALDRPVSTGDGSSPAVVTNAIQIDAAINPGNSGGPLFDAQGRVIGINSSIASLPNPAGGTSGSIGLGFAIPSTLAERVAAELVADGTASHAFLGVALSDGTAEVDGADRRGAVVEEVTTGTPAAEAGLRPGDVVVAIDGDPVRGAESLTAFVRERAVGADVELTVARDGGTATVPVTLVERPVSTR</sequence>
<feature type="domain" description="PDZ" evidence="4">
    <location>
        <begin position="338"/>
        <end position="430"/>
    </location>
</feature>
<dbReference type="InterPro" id="IPR009003">
    <property type="entry name" value="Peptidase_S1_PA"/>
</dbReference>
<dbReference type="OrthoDB" id="9758917at2"/>
<dbReference type="Proteomes" id="UP000019753">
    <property type="component" value="Unassembled WGS sequence"/>
</dbReference>
<keyword evidence="1" id="KW-0645">Protease</keyword>
<dbReference type="Pfam" id="PF13365">
    <property type="entry name" value="Trypsin_2"/>
    <property type="match status" value="1"/>
</dbReference>
<organism evidence="5 6">
    <name type="scientific">Actinotalea ferrariae CF5-4</name>
    <dbReference type="NCBI Taxonomy" id="948458"/>
    <lineage>
        <taxon>Bacteria</taxon>
        <taxon>Bacillati</taxon>
        <taxon>Actinomycetota</taxon>
        <taxon>Actinomycetes</taxon>
        <taxon>Micrococcales</taxon>
        <taxon>Cellulomonadaceae</taxon>
        <taxon>Actinotalea</taxon>
    </lineage>
</organism>
<dbReference type="GO" id="GO:0004252">
    <property type="term" value="F:serine-type endopeptidase activity"/>
    <property type="evidence" value="ECO:0007669"/>
    <property type="project" value="InterPro"/>
</dbReference>
<feature type="region of interest" description="Disordered" evidence="3">
    <location>
        <begin position="1"/>
        <end position="54"/>
    </location>
</feature>
<dbReference type="EMBL" id="AXCW01000113">
    <property type="protein sequence ID" value="EYR63218.1"/>
    <property type="molecule type" value="Genomic_DNA"/>
</dbReference>
<dbReference type="SMART" id="SM00228">
    <property type="entry name" value="PDZ"/>
    <property type="match status" value="1"/>
</dbReference>
<reference evidence="5 6" key="1">
    <citation type="submission" date="2014-01" db="EMBL/GenBank/DDBJ databases">
        <title>Actinotalea ferrariae CF5-4.</title>
        <authorList>
            <person name="Chen F."/>
            <person name="Li Y."/>
            <person name="Wang G."/>
        </authorList>
    </citation>
    <scope>NUCLEOTIDE SEQUENCE [LARGE SCALE GENOMIC DNA]</scope>
    <source>
        <strain evidence="5 6">CF5-4</strain>
    </source>
</reference>
<dbReference type="SUPFAM" id="SSF50156">
    <property type="entry name" value="PDZ domain-like"/>
    <property type="match status" value="1"/>
</dbReference>
<protein>
    <recommendedName>
        <fullName evidence="4">PDZ domain-containing protein</fullName>
    </recommendedName>
</protein>
<dbReference type="RefSeq" id="WP_052022938.1">
    <property type="nucleotide sequence ID" value="NZ_AXCW01000113.1"/>
</dbReference>
<dbReference type="SUPFAM" id="SSF50494">
    <property type="entry name" value="Trypsin-like serine proteases"/>
    <property type="match status" value="1"/>
</dbReference>
<dbReference type="Gene3D" id="2.40.10.120">
    <property type="match status" value="1"/>
</dbReference>
<evidence type="ECO:0000313" key="5">
    <source>
        <dbReference type="EMBL" id="EYR63218.1"/>
    </source>
</evidence>
<dbReference type="InterPro" id="IPR036034">
    <property type="entry name" value="PDZ_sf"/>
</dbReference>
<evidence type="ECO:0000313" key="6">
    <source>
        <dbReference type="Proteomes" id="UP000019753"/>
    </source>
</evidence>
<dbReference type="InterPro" id="IPR001478">
    <property type="entry name" value="PDZ"/>
</dbReference>
<evidence type="ECO:0000256" key="2">
    <source>
        <dbReference type="ARBA" id="ARBA00022801"/>
    </source>
</evidence>
<dbReference type="AlphaFoldDB" id="A0A021VQ26"/>
<accession>A0A021VQ26</accession>
<dbReference type="PROSITE" id="PS50106">
    <property type="entry name" value="PDZ"/>
    <property type="match status" value="1"/>
</dbReference>
<dbReference type="PRINTS" id="PR00834">
    <property type="entry name" value="PROTEASES2C"/>
</dbReference>
<dbReference type="Gene3D" id="2.30.42.10">
    <property type="match status" value="1"/>
</dbReference>
<feature type="compositionally biased region" description="Basic and acidic residues" evidence="3">
    <location>
        <begin position="30"/>
        <end position="41"/>
    </location>
</feature>
<evidence type="ECO:0000256" key="1">
    <source>
        <dbReference type="ARBA" id="ARBA00022670"/>
    </source>
</evidence>
<evidence type="ECO:0000256" key="3">
    <source>
        <dbReference type="SAM" id="MobiDB-lite"/>
    </source>
</evidence>
<evidence type="ECO:0000259" key="4">
    <source>
        <dbReference type="PROSITE" id="PS50106"/>
    </source>
</evidence>